<evidence type="ECO:0000313" key="5">
    <source>
        <dbReference type="Proteomes" id="UP000054988"/>
    </source>
</evidence>
<dbReference type="GO" id="GO:0016616">
    <property type="term" value="F:oxidoreductase activity, acting on the CH-OH group of donors, NAD or NADP as acceptor"/>
    <property type="evidence" value="ECO:0007669"/>
    <property type="project" value="TreeGrafter"/>
</dbReference>
<dbReference type="InterPro" id="IPR001509">
    <property type="entry name" value="Epimerase_deHydtase"/>
</dbReference>
<dbReference type="InterPro" id="IPR050425">
    <property type="entry name" value="NAD(P)_dehydrat-like"/>
</dbReference>
<protein>
    <recommendedName>
        <fullName evidence="3">NAD-dependent epimerase/dehydratase domain-containing protein</fullName>
    </recommendedName>
</protein>
<dbReference type="EMBL" id="LATX01000040">
    <property type="protein sequence ID" value="KTB47355.1"/>
    <property type="molecule type" value="Genomic_DNA"/>
</dbReference>
<evidence type="ECO:0000313" key="4">
    <source>
        <dbReference type="EMBL" id="KTB47355.1"/>
    </source>
</evidence>
<dbReference type="eggNOG" id="KOG1502">
    <property type="taxonomic scope" value="Eukaryota"/>
</dbReference>
<comment type="similarity">
    <text evidence="2">Belongs to the NAD(P)-dependent epimerase/dehydratase family. Dihydroflavonol-4-reductase subfamily.</text>
</comment>
<evidence type="ECO:0000259" key="3">
    <source>
        <dbReference type="Pfam" id="PF01370"/>
    </source>
</evidence>
<dbReference type="PANTHER" id="PTHR10366">
    <property type="entry name" value="NAD DEPENDENT EPIMERASE/DEHYDRATASE"/>
    <property type="match status" value="1"/>
</dbReference>
<proteinExistence type="inferred from homology"/>
<feature type="domain" description="NAD-dependent epimerase/dehydratase" evidence="3">
    <location>
        <begin position="54"/>
        <end position="299"/>
    </location>
</feature>
<dbReference type="AlphaFoldDB" id="A0A0W0GFL0"/>
<dbReference type="Pfam" id="PF01370">
    <property type="entry name" value="Epimerase"/>
    <property type="match status" value="1"/>
</dbReference>
<gene>
    <name evidence="4" type="ORF">WG66_68</name>
</gene>
<keyword evidence="1" id="KW-0560">Oxidoreductase</keyword>
<evidence type="ECO:0000256" key="2">
    <source>
        <dbReference type="ARBA" id="ARBA00023445"/>
    </source>
</evidence>
<dbReference type="Proteomes" id="UP000054988">
    <property type="component" value="Unassembled WGS sequence"/>
</dbReference>
<sequence>MRLEVYGSKSSSPLHFQPDAAYSNAFNEWTSTREFLINLEAYATTSSLTFTLKVTGATEFIGSHIVSQLLEKNIRVRAVVRSTSKVKTIFPDTGSQLEIVEVPSLLDDHTEALKGVSAVIHTAVPGFFNGASNEETLRGAYAGALNIVNQAISIGIKKIVVTGSFLDLFDTDFKQAYGDELVTEIDFGSIELADIKPEEQDAVFVYQAAKTVVDKRLLQIARENSDVDVTVLLPSMVFGPFVPNFPYPSNISQLGTNAIAYGLIAGGPDGPNTYPSLHIGHLVDVHDVAKAHVLALDAPPVPGRHKRMIVYSGIFKWKDAAEVIRKTHPELAPRLPSSDAAPPAQTDAPLDISFTSEVLGMRKYVPWEESVVAAIEVCLEHERRFKN</sequence>
<dbReference type="PANTHER" id="PTHR10366:SF564">
    <property type="entry name" value="STEROL-4-ALPHA-CARBOXYLATE 3-DEHYDROGENASE, DECARBOXYLATING"/>
    <property type="match status" value="1"/>
</dbReference>
<comment type="caution">
    <text evidence="4">The sequence shown here is derived from an EMBL/GenBank/DDBJ whole genome shotgun (WGS) entry which is preliminary data.</text>
</comment>
<accession>A0A0W0GFL0</accession>
<evidence type="ECO:0000256" key="1">
    <source>
        <dbReference type="ARBA" id="ARBA00023002"/>
    </source>
</evidence>
<organism evidence="4 5">
    <name type="scientific">Moniliophthora roreri</name>
    <name type="common">Frosty pod rot fungus</name>
    <name type="synonym">Monilia roreri</name>
    <dbReference type="NCBI Taxonomy" id="221103"/>
    <lineage>
        <taxon>Eukaryota</taxon>
        <taxon>Fungi</taxon>
        <taxon>Dikarya</taxon>
        <taxon>Basidiomycota</taxon>
        <taxon>Agaricomycotina</taxon>
        <taxon>Agaricomycetes</taxon>
        <taxon>Agaricomycetidae</taxon>
        <taxon>Agaricales</taxon>
        <taxon>Marasmiineae</taxon>
        <taxon>Marasmiaceae</taxon>
        <taxon>Moniliophthora</taxon>
    </lineage>
</organism>
<name>A0A0W0GFL0_MONRR</name>
<reference evidence="4 5" key="1">
    <citation type="submission" date="2015-12" db="EMBL/GenBank/DDBJ databases">
        <title>Draft genome sequence of Moniliophthora roreri, the causal agent of frosty pod rot of cacao.</title>
        <authorList>
            <person name="Aime M.C."/>
            <person name="Diaz-Valderrama J.R."/>
            <person name="Kijpornyongpan T."/>
            <person name="Phillips-Mora W."/>
        </authorList>
    </citation>
    <scope>NUCLEOTIDE SEQUENCE [LARGE SCALE GENOMIC DNA]</scope>
    <source>
        <strain evidence="4 5">MCA 2952</strain>
    </source>
</reference>
<dbReference type="InterPro" id="IPR036291">
    <property type="entry name" value="NAD(P)-bd_dom_sf"/>
</dbReference>
<dbReference type="Gene3D" id="3.40.50.720">
    <property type="entry name" value="NAD(P)-binding Rossmann-like Domain"/>
    <property type="match status" value="1"/>
</dbReference>
<dbReference type="SUPFAM" id="SSF51735">
    <property type="entry name" value="NAD(P)-binding Rossmann-fold domains"/>
    <property type="match status" value="1"/>
</dbReference>